<evidence type="ECO:0000313" key="3">
    <source>
        <dbReference type="EMBL" id="TCV00382.1"/>
    </source>
</evidence>
<name>A0A4R3VA06_ROSSA</name>
<evidence type="ECO:0000256" key="1">
    <source>
        <dbReference type="SAM" id="SignalP"/>
    </source>
</evidence>
<dbReference type="Proteomes" id="UP000295110">
    <property type="component" value="Unassembled WGS sequence"/>
</dbReference>
<dbReference type="NCBIfam" id="TIGR02595">
    <property type="entry name" value="PEP_CTERM"/>
    <property type="match status" value="1"/>
</dbReference>
<dbReference type="AlphaFoldDB" id="A0A4R3VA06"/>
<comment type="caution">
    <text evidence="3">The sequence shown here is derived from an EMBL/GenBank/DDBJ whole genome shotgun (WGS) entry which is preliminary data.</text>
</comment>
<dbReference type="EMBL" id="SMBU01000008">
    <property type="protein sequence ID" value="TCV00382.1"/>
    <property type="molecule type" value="Genomic_DNA"/>
</dbReference>
<evidence type="ECO:0000259" key="2">
    <source>
        <dbReference type="Pfam" id="PF07589"/>
    </source>
</evidence>
<accession>A0A4R3VA06</accession>
<keyword evidence="1" id="KW-0732">Signal</keyword>
<feature type="domain" description="Ice-binding protein C-terminal" evidence="2">
    <location>
        <begin position="193"/>
        <end position="217"/>
    </location>
</feature>
<proteinExistence type="predicted"/>
<sequence>MKLASIAAAALLFASSLAHADTLNLGSATLSYDGKSFGALSGWSTTGFSWTTPDAVNVYSSGSLATTQVLLPTFTLTANSGYTLSGAFSGFLGNLAYTEFGGATTGILAFADVSVNGAPATSISGGVGWVQQHSSGGLSSGYFAGSSTTPDLGSYQSITISNARIVLSATGGVFSYIQANNQNRLSFGFQATAVPEPESYALLMAGLGAIGLLARRRQG</sequence>
<dbReference type="InterPro" id="IPR013424">
    <property type="entry name" value="Ice-binding_C"/>
</dbReference>
<dbReference type="Pfam" id="PF07589">
    <property type="entry name" value="PEP-CTERM"/>
    <property type="match status" value="1"/>
</dbReference>
<protein>
    <submittedName>
        <fullName evidence="3">Putative secreted protein with PEP-CTERM sorting signal/MYXO-CTERM domain-containing protein</fullName>
    </submittedName>
</protein>
<keyword evidence="4" id="KW-1185">Reference proteome</keyword>
<dbReference type="OrthoDB" id="8906061at2"/>
<gene>
    <name evidence="3" type="ORF">EV671_1008137</name>
</gene>
<organism evidence="3 4">
    <name type="scientific">Roseateles saccharophilus</name>
    <name type="common">Pseudomonas saccharophila</name>
    <dbReference type="NCBI Taxonomy" id="304"/>
    <lineage>
        <taxon>Bacteria</taxon>
        <taxon>Pseudomonadati</taxon>
        <taxon>Pseudomonadota</taxon>
        <taxon>Betaproteobacteria</taxon>
        <taxon>Burkholderiales</taxon>
        <taxon>Sphaerotilaceae</taxon>
        <taxon>Roseateles</taxon>
    </lineage>
</organism>
<evidence type="ECO:0000313" key="4">
    <source>
        <dbReference type="Proteomes" id="UP000295110"/>
    </source>
</evidence>
<dbReference type="RefSeq" id="WP_132571030.1">
    <property type="nucleotide sequence ID" value="NZ_CBCSGL010000008.1"/>
</dbReference>
<feature type="chain" id="PRO_5020387910" evidence="1">
    <location>
        <begin position="21"/>
        <end position="219"/>
    </location>
</feature>
<feature type="signal peptide" evidence="1">
    <location>
        <begin position="1"/>
        <end position="20"/>
    </location>
</feature>
<reference evidence="3 4" key="1">
    <citation type="submission" date="2019-03" db="EMBL/GenBank/DDBJ databases">
        <title>Genomic Encyclopedia of Type Strains, Phase IV (KMG-IV): sequencing the most valuable type-strain genomes for metagenomic binning, comparative biology and taxonomic classification.</title>
        <authorList>
            <person name="Goeker M."/>
        </authorList>
    </citation>
    <scope>NUCLEOTIDE SEQUENCE [LARGE SCALE GENOMIC DNA]</scope>
    <source>
        <strain evidence="3 4">DSM 654</strain>
    </source>
</reference>